<proteinExistence type="predicted"/>
<feature type="compositionally biased region" description="Low complexity" evidence="4">
    <location>
        <begin position="100"/>
        <end position="111"/>
    </location>
</feature>
<keyword evidence="7" id="KW-1185">Reference proteome</keyword>
<dbReference type="GO" id="GO:0006565">
    <property type="term" value="P:L-serine catabolic process"/>
    <property type="evidence" value="ECO:0007669"/>
    <property type="project" value="TreeGrafter"/>
</dbReference>
<evidence type="ECO:0000259" key="5">
    <source>
        <dbReference type="Pfam" id="PF00291"/>
    </source>
</evidence>
<accession>M0P0J3</accession>
<dbReference type="InterPro" id="IPR036052">
    <property type="entry name" value="TrpB-like_PALP_sf"/>
</dbReference>
<dbReference type="EMBL" id="AOJH01000068">
    <property type="protein sequence ID" value="EMA62340.1"/>
    <property type="molecule type" value="Genomic_DNA"/>
</dbReference>
<evidence type="ECO:0000313" key="7">
    <source>
        <dbReference type="Proteomes" id="UP000011546"/>
    </source>
</evidence>
<dbReference type="AlphaFoldDB" id="M0P0J3"/>
<dbReference type="Gene3D" id="3.40.50.1100">
    <property type="match status" value="2"/>
</dbReference>
<sequence length="411" mass="42503">MPDDRGPARDLACPECGATVRDRWRCECGAPLEFAAPPIPQGPAPDTGSDGRGEGDGLDARDGLWAFEAFLAVGDDPADRVTLGEGMTPLVDADGGKPGGDATADGDGPADAGEWNAAFKLEYVFPTGSFKDRGATTTLTRARELGVERVVEDSSGNAGAAIATYAARAGIDAAVYVPADVKAAKLRAIRRAGAEPIRVEGSRADVTEACVAALGEGDEGGQRGDGVGSAWYASHAWNPAFFEGTATVAYEIAFQRGWEAPDAVVTPLGHGTLFLGAHRGFRRLKRAGWIDEVPRLFGAQAAGVAPVVRELHGAEAADPAGRVNAAADGIQIAEPVRKREILDAVADTDGDALAVTQAAAERELDRLHAAGFYTEPTCAVAPAALRDLRERGVLAADDDVVVPLTGSGLKG</sequence>
<dbReference type="Proteomes" id="UP000011546">
    <property type="component" value="Unassembled WGS sequence"/>
</dbReference>
<dbReference type="OrthoDB" id="85597at2157"/>
<dbReference type="GO" id="GO:0003941">
    <property type="term" value="F:L-serine ammonia-lyase activity"/>
    <property type="evidence" value="ECO:0007669"/>
    <property type="project" value="TreeGrafter"/>
</dbReference>
<keyword evidence="2" id="KW-0663">Pyridoxal phosphate</keyword>
<evidence type="ECO:0000256" key="4">
    <source>
        <dbReference type="SAM" id="MobiDB-lite"/>
    </source>
</evidence>
<evidence type="ECO:0000256" key="3">
    <source>
        <dbReference type="ARBA" id="ARBA00023239"/>
    </source>
</evidence>
<evidence type="ECO:0000256" key="2">
    <source>
        <dbReference type="ARBA" id="ARBA00022898"/>
    </source>
</evidence>
<reference evidence="6 7" key="1">
    <citation type="journal article" date="2014" name="PLoS Genet.">
        <title>Phylogenetically driven sequencing of extremely halophilic archaea reveals strategies for static and dynamic osmo-response.</title>
        <authorList>
            <person name="Becker E.A."/>
            <person name="Seitzer P.M."/>
            <person name="Tritt A."/>
            <person name="Larsen D."/>
            <person name="Krusor M."/>
            <person name="Yao A.I."/>
            <person name="Wu D."/>
            <person name="Madern D."/>
            <person name="Eisen J.A."/>
            <person name="Darling A.E."/>
            <person name="Facciotti M.T."/>
        </authorList>
    </citation>
    <scope>NUCLEOTIDE SEQUENCE [LARGE SCALE GENOMIC DNA]</scope>
    <source>
        <strain evidence="6 7">JCM 14978</strain>
    </source>
</reference>
<evidence type="ECO:0000256" key="1">
    <source>
        <dbReference type="ARBA" id="ARBA00001933"/>
    </source>
</evidence>
<dbReference type="PROSITE" id="PS00165">
    <property type="entry name" value="DEHYDRATASE_SER_THR"/>
    <property type="match status" value="1"/>
</dbReference>
<dbReference type="SUPFAM" id="SSF53686">
    <property type="entry name" value="Tryptophan synthase beta subunit-like PLP-dependent enzymes"/>
    <property type="match status" value="1"/>
</dbReference>
<comment type="cofactor">
    <cofactor evidence="1">
        <name>pyridoxal 5'-phosphate</name>
        <dbReference type="ChEBI" id="CHEBI:597326"/>
    </cofactor>
</comment>
<dbReference type="PANTHER" id="PTHR48078:SF6">
    <property type="entry name" value="L-THREONINE DEHYDRATASE CATABOLIC TDCB"/>
    <property type="match status" value="1"/>
</dbReference>
<feature type="region of interest" description="Disordered" evidence="4">
    <location>
        <begin position="33"/>
        <end position="59"/>
    </location>
</feature>
<dbReference type="Pfam" id="PF00291">
    <property type="entry name" value="PALP"/>
    <property type="match status" value="1"/>
</dbReference>
<protein>
    <submittedName>
        <fullName evidence="6">Threonine synthase</fullName>
    </submittedName>
</protein>
<dbReference type="InterPro" id="IPR001926">
    <property type="entry name" value="TrpB-like_PALP"/>
</dbReference>
<gene>
    <name evidence="6" type="ORF">C468_11082</name>
</gene>
<organism evidence="6 7">
    <name type="scientific">Halorubrum kocurii JCM 14978</name>
    <dbReference type="NCBI Taxonomy" id="1230456"/>
    <lineage>
        <taxon>Archaea</taxon>
        <taxon>Methanobacteriati</taxon>
        <taxon>Methanobacteriota</taxon>
        <taxon>Stenosarchaea group</taxon>
        <taxon>Halobacteria</taxon>
        <taxon>Halobacteriales</taxon>
        <taxon>Haloferacaceae</taxon>
        <taxon>Halorubrum</taxon>
    </lineage>
</organism>
<dbReference type="GO" id="GO:0009097">
    <property type="term" value="P:isoleucine biosynthetic process"/>
    <property type="evidence" value="ECO:0007669"/>
    <property type="project" value="TreeGrafter"/>
</dbReference>
<dbReference type="PATRIC" id="fig|1230456.3.peg.2200"/>
<dbReference type="GO" id="GO:0004794">
    <property type="term" value="F:threonine deaminase activity"/>
    <property type="evidence" value="ECO:0007669"/>
    <property type="project" value="TreeGrafter"/>
</dbReference>
<comment type="caution">
    <text evidence="6">The sequence shown here is derived from an EMBL/GenBank/DDBJ whole genome shotgun (WGS) entry which is preliminary data.</text>
</comment>
<name>M0P0J3_9EURY</name>
<dbReference type="GO" id="GO:0006567">
    <property type="term" value="P:L-threonine catabolic process"/>
    <property type="evidence" value="ECO:0007669"/>
    <property type="project" value="TreeGrafter"/>
</dbReference>
<feature type="region of interest" description="Disordered" evidence="4">
    <location>
        <begin position="84"/>
        <end position="111"/>
    </location>
</feature>
<keyword evidence="3" id="KW-0456">Lyase</keyword>
<evidence type="ECO:0000313" key="6">
    <source>
        <dbReference type="EMBL" id="EMA62340.1"/>
    </source>
</evidence>
<dbReference type="RefSeq" id="WP_008848905.1">
    <property type="nucleotide sequence ID" value="NZ_AOJH01000068.1"/>
</dbReference>
<dbReference type="STRING" id="1230456.C468_11082"/>
<feature type="compositionally biased region" description="Basic and acidic residues" evidence="4">
    <location>
        <begin position="49"/>
        <end position="59"/>
    </location>
</feature>
<feature type="domain" description="Tryptophan synthase beta chain-like PALP" evidence="5">
    <location>
        <begin position="82"/>
        <end position="406"/>
    </location>
</feature>
<dbReference type="InterPro" id="IPR000634">
    <property type="entry name" value="Ser/Thr_deHydtase_PyrdxlP-BS"/>
</dbReference>
<dbReference type="InterPro" id="IPR050147">
    <property type="entry name" value="Ser/Thr_Dehydratase"/>
</dbReference>
<dbReference type="GO" id="GO:0030170">
    <property type="term" value="F:pyridoxal phosphate binding"/>
    <property type="evidence" value="ECO:0007669"/>
    <property type="project" value="InterPro"/>
</dbReference>
<dbReference type="PANTHER" id="PTHR48078">
    <property type="entry name" value="THREONINE DEHYDRATASE, MITOCHONDRIAL-RELATED"/>
    <property type="match status" value="1"/>
</dbReference>